<sequence length="77" mass="8208">MAWTRVAGNLLGIIVSIVRMPSMQVSVPITVPPQICSRRVTIVWWHIATAATDAQLNSSNHAGEVCGSVPMSSDGHP</sequence>
<evidence type="ECO:0000313" key="2">
    <source>
        <dbReference type="EMBL" id="CEL60215.1"/>
    </source>
</evidence>
<keyword evidence="1" id="KW-0732">Signal</keyword>
<dbReference type="AlphaFoldDB" id="A0A0B7FRB8"/>
<protein>
    <recommendedName>
        <fullName evidence="4">Secreted protein</fullName>
    </recommendedName>
</protein>
<gene>
    <name evidence="2" type="ORF">RSOLAG1IB_09453</name>
</gene>
<name>A0A0B7FRB8_THACB</name>
<evidence type="ECO:0000313" key="3">
    <source>
        <dbReference type="Proteomes" id="UP000059188"/>
    </source>
</evidence>
<accession>A0A0B7FRB8</accession>
<evidence type="ECO:0000256" key="1">
    <source>
        <dbReference type="SAM" id="SignalP"/>
    </source>
</evidence>
<evidence type="ECO:0008006" key="4">
    <source>
        <dbReference type="Google" id="ProtNLM"/>
    </source>
</evidence>
<feature type="signal peptide" evidence="1">
    <location>
        <begin position="1"/>
        <end position="19"/>
    </location>
</feature>
<organism evidence="2 3">
    <name type="scientific">Thanatephorus cucumeris (strain AG1-IB / isolate 7/3/14)</name>
    <name type="common">Lettuce bottom rot fungus</name>
    <name type="synonym">Rhizoctonia solani</name>
    <dbReference type="NCBI Taxonomy" id="1108050"/>
    <lineage>
        <taxon>Eukaryota</taxon>
        <taxon>Fungi</taxon>
        <taxon>Dikarya</taxon>
        <taxon>Basidiomycota</taxon>
        <taxon>Agaricomycotina</taxon>
        <taxon>Agaricomycetes</taxon>
        <taxon>Cantharellales</taxon>
        <taxon>Ceratobasidiaceae</taxon>
        <taxon>Rhizoctonia</taxon>
        <taxon>Rhizoctonia solani AG-1</taxon>
    </lineage>
</organism>
<reference evidence="2 3" key="1">
    <citation type="submission" date="2014-11" db="EMBL/GenBank/DDBJ databases">
        <authorList>
            <person name="Wibberg Daniel"/>
        </authorList>
    </citation>
    <scope>NUCLEOTIDE SEQUENCE [LARGE SCALE GENOMIC DNA]</scope>
    <source>
        <strain evidence="2">Rhizoctonia solani AG1-IB 7/3/14</strain>
    </source>
</reference>
<dbReference type="Proteomes" id="UP000059188">
    <property type="component" value="Unassembled WGS sequence"/>
</dbReference>
<feature type="chain" id="PRO_5002127649" description="Secreted protein" evidence="1">
    <location>
        <begin position="20"/>
        <end position="77"/>
    </location>
</feature>
<dbReference type="EMBL" id="LN679143">
    <property type="protein sequence ID" value="CEL60215.1"/>
    <property type="molecule type" value="Genomic_DNA"/>
</dbReference>
<proteinExistence type="predicted"/>
<keyword evidence="3" id="KW-1185">Reference proteome</keyword>